<evidence type="ECO:0000313" key="1">
    <source>
        <dbReference type="EMBL" id="TCP19691.1"/>
    </source>
</evidence>
<gene>
    <name evidence="1" type="ORF">EV674_104152</name>
</gene>
<sequence>MHYRFESRVAGIPCLIEVTHYAPAVEAYRQGHPDDWMPGEPAELEFQVCDRQGRMASWLERKLTEGESERIAAQACSLLEQSWRSL</sequence>
<reference evidence="1 2" key="1">
    <citation type="submission" date="2019-03" db="EMBL/GenBank/DDBJ databases">
        <title>Genomic Encyclopedia of Type Strains, Phase IV (KMG-IV): sequencing the most valuable type-strain genomes for metagenomic binning, comparative biology and taxonomic classification.</title>
        <authorList>
            <person name="Goeker M."/>
        </authorList>
    </citation>
    <scope>NUCLEOTIDE SEQUENCE [LARGE SCALE GENOMIC DNA]</scope>
    <source>
        <strain evidence="1 2">DSM 1837</strain>
    </source>
</reference>
<comment type="caution">
    <text evidence="1">The sequence shown here is derived from an EMBL/GenBank/DDBJ whole genome shotgun (WGS) entry which is preliminary data.</text>
</comment>
<name>A0A4R2NEJ4_9BURK</name>
<accession>A0A4R2NEJ4</accession>
<dbReference type="EMBL" id="SLXH01000004">
    <property type="protein sequence ID" value="TCP19691.1"/>
    <property type="molecule type" value="Genomic_DNA"/>
</dbReference>
<dbReference type="AlphaFoldDB" id="A0A4R2NEJ4"/>
<dbReference type="InterPro" id="IPR048374">
    <property type="entry name" value="YuA_Gp49-like"/>
</dbReference>
<dbReference type="Gene3D" id="3.30.300.260">
    <property type="match status" value="1"/>
</dbReference>
<evidence type="ECO:0000313" key="2">
    <source>
        <dbReference type="Proteomes" id="UP000295182"/>
    </source>
</evidence>
<keyword evidence="2" id="KW-1185">Reference proteome</keyword>
<organism evidence="1 2">
    <name type="scientific">Simplicispira metamorpha</name>
    <dbReference type="NCBI Taxonomy" id="80881"/>
    <lineage>
        <taxon>Bacteria</taxon>
        <taxon>Pseudomonadati</taxon>
        <taxon>Pseudomonadota</taxon>
        <taxon>Betaproteobacteria</taxon>
        <taxon>Burkholderiales</taxon>
        <taxon>Comamonadaceae</taxon>
        <taxon>Simplicispira</taxon>
    </lineage>
</organism>
<proteinExistence type="predicted"/>
<dbReference type="OrthoDB" id="6199460at2"/>
<dbReference type="RefSeq" id="WP_119012037.1">
    <property type="nucleotide sequence ID" value="NZ_QXNC01000002.1"/>
</dbReference>
<dbReference type="Pfam" id="PF20788">
    <property type="entry name" value="YuA_Gp49"/>
    <property type="match status" value="1"/>
</dbReference>
<dbReference type="Proteomes" id="UP000295182">
    <property type="component" value="Unassembled WGS sequence"/>
</dbReference>
<protein>
    <submittedName>
        <fullName evidence="1">Uncharacterized protein</fullName>
    </submittedName>
</protein>